<dbReference type="EMBL" id="DVNH01000021">
    <property type="protein sequence ID" value="HIU51578.1"/>
    <property type="molecule type" value="Genomic_DNA"/>
</dbReference>
<dbReference type="Proteomes" id="UP000824093">
    <property type="component" value="Unassembled WGS sequence"/>
</dbReference>
<evidence type="ECO:0000313" key="2">
    <source>
        <dbReference type="EMBL" id="HIU51578.1"/>
    </source>
</evidence>
<dbReference type="SUPFAM" id="SSF88697">
    <property type="entry name" value="PUA domain-like"/>
    <property type="match status" value="1"/>
</dbReference>
<evidence type="ECO:0000313" key="3">
    <source>
        <dbReference type="Proteomes" id="UP000824093"/>
    </source>
</evidence>
<accession>A0A9D1S9P0</accession>
<evidence type="ECO:0000259" key="1">
    <source>
        <dbReference type="SMART" id="SM01022"/>
    </source>
</evidence>
<dbReference type="AlphaFoldDB" id="A0A9D1S9P0"/>
<organism evidence="2 3">
    <name type="scientific">Candidatus Merdicola faecigallinarum</name>
    <dbReference type="NCBI Taxonomy" id="2840862"/>
    <lineage>
        <taxon>Bacteria</taxon>
        <taxon>Bacillati</taxon>
        <taxon>Bacillota</taxon>
        <taxon>Clostridia</taxon>
        <taxon>Candidatus Merdicola</taxon>
    </lineage>
</organism>
<gene>
    <name evidence="2" type="ORF">IAB70_03005</name>
</gene>
<sequence length="113" mass="13607">MEHILKLQPKYFNYINNGTKRIELRLYDEKRQKINIGDTIIFQKEPELEITMKVKVIGLLRYDTFEELFKDFDIKIMADNSMTKQELLEALEEFYTPEKQKQYGVLGIRIEKI</sequence>
<dbReference type="Pfam" id="PF04266">
    <property type="entry name" value="ASCH"/>
    <property type="match status" value="1"/>
</dbReference>
<protein>
    <submittedName>
        <fullName evidence="2">ASCH domain-containing protein</fullName>
    </submittedName>
</protein>
<dbReference type="InterPro" id="IPR016645">
    <property type="entry name" value="UCP016134"/>
</dbReference>
<dbReference type="SMART" id="SM01022">
    <property type="entry name" value="ASCH"/>
    <property type="match status" value="1"/>
</dbReference>
<comment type="caution">
    <text evidence="2">The sequence shown here is derived from an EMBL/GenBank/DDBJ whole genome shotgun (WGS) entry which is preliminary data.</text>
</comment>
<name>A0A9D1S9P0_9FIRM</name>
<dbReference type="InterPro" id="IPR007374">
    <property type="entry name" value="ASCH_domain"/>
</dbReference>
<dbReference type="PIRSF" id="PIRSF016134">
    <property type="entry name" value="UCP016134"/>
    <property type="match status" value="1"/>
</dbReference>
<reference evidence="2" key="2">
    <citation type="journal article" date="2021" name="PeerJ">
        <title>Extensive microbial diversity within the chicken gut microbiome revealed by metagenomics and culture.</title>
        <authorList>
            <person name="Gilroy R."/>
            <person name="Ravi A."/>
            <person name="Getino M."/>
            <person name="Pursley I."/>
            <person name="Horton D.L."/>
            <person name="Alikhan N.F."/>
            <person name="Baker D."/>
            <person name="Gharbi K."/>
            <person name="Hall N."/>
            <person name="Watson M."/>
            <person name="Adriaenssens E.M."/>
            <person name="Foster-Nyarko E."/>
            <person name="Jarju S."/>
            <person name="Secka A."/>
            <person name="Antonio M."/>
            <person name="Oren A."/>
            <person name="Chaudhuri R.R."/>
            <person name="La Ragione R."/>
            <person name="Hildebrand F."/>
            <person name="Pallen M.J."/>
        </authorList>
    </citation>
    <scope>NUCLEOTIDE SEQUENCE</scope>
    <source>
        <strain evidence="2">CHK195-15760</strain>
    </source>
</reference>
<dbReference type="InterPro" id="IPR015947">
    <property type="entry name" value="PUA-like_sf"/>
</dbReference>
<reference evidence="2" key="1">
    <citation type="submission" date="2020-10" db="EMBL/GenBank/DDBJ databases">
        <authorList>
            <person name="Gilroy R."/>
        </authorList>
    </citation>
    <scope>NUCLEOTIDE SEQUENCE</scope>
    <source>
        <strain evidence="2">CHK195-15760</strain>
    </source>
</reference>
<dbReference type="Gene3D" id="2.30.130.30">
    <property type="entry name" value="Hypothetical protein"/>
    <property type="match status" value="1"/>
</dbReference>
<feature type="domain" description="ASCH" evidence="1">
    <location>
        <begin position="5"/>
        <end position="113"/>
    </location>
</feature>
<proteinExistence type="predicted"/>